<keyword evidence="3" id="KW-1185">Reference proteome</keyword>
<evidence type="ECO:0000313" key="3">
    <source>
        <dbReference type="Proteomes" id="UP000664859"/>
    </source>
</evidence>
<dbReference type="EMBL" id="JAFCMP010000555">
    <property type="protein sequence ID" value="KAG5175041.1"/>
    <property type="molecule type" value="Genomic_DNA"/>
</dbReference>
<dbReference type="InterPro" id="IPR011992">
    <property type="entry name" value="EF-hand-dom_pair"/>
</dbReference>
<feature type="domain" description="EF-hand" evidence="1">
    <location>
        <begin position="84"/>
        <end position="119"/>
    </location>
</feature>
<accession>A0A835YIA8</accession>
<dbReference type="InterPro" id="IPR002048">
    <property type="entry name" value="EF_hand_dom"/>
</dbReference>
<dbReference type="InterPro" id="IPR015943">
    <property type="entry name" value="WD40/YVTN_repeat-like_dom_sf"/>
</dbReference>
<dbReference type="SUPFAM" id="SSF50978">
    <property type="entry name" value="WD40 repeat-like"/>
    <property type="match status" value="1"/>
</dbReference>
<organism evidence="2 3">
    <name type="scientific">Tribonema minus</name>
    <dbReference type="NCBI Taxonomy" id="303371"/>
    <lineage>
        <taxon>Eukaryota</taxon>
        <taxon>Sar</taxon>
        <taxon>Stramenopiles</taxon>
        <taxon>Ochrophyta</taxon>
        <taxon>PX clade</taxon>
        <taxon>Xanthophyceae</taxon>
        <taxon>Tribonematales</taxon>
        <taxon>Tribonemataceae</taxon>
        <taxon>Tribonema</taxon>
    </lineage>
</organism>
<dbReference type="GO" id="GO:0005509">
    <property type="term" value="F:calcium ion binding"/>
    <property type="evidence" value="ECO:0007669"/>
    <property type="project" value="InterPro"/>
</dbReference>
<evidence type="ECO:0000259" key="1">
    <source>
        <dbReference type="PROSITE" id="PS50222"/>
    </source>
</evidence>
<protein>
    <recommendedName>
        <fullName evidence="1">EF-hand domain-containing protein</fullName>
    </recommendedName>
</protein>
<reference evidence="2" key="1">
    <citation type="submission" date="2021-02" db="EMBL/GenBank/DDBJ databases">
        <title>First Annotated Genome of the Yellow-green Alga Tribonema minus.</title>
        <authorList>
            <person name="Mahan K.M."/>
        </authorList>
    </citation>
    <scope>NUCLEOTIDE SEQUENCE</scope>
    <source>
        <strain evidence="2">UTEX B ZZ1240</strain>
    </source>
</reference>
<dbReference type="PROSITE" id="PS50222">
    <property type="entry name" value="EF_HAND_2"/>
    <property type="match status" value="1"/>
</dbReference>
<dbReference type="Gene3D" id="2.130.10.10">
    <property type="entry name" value="YVTN repeat-like/Quinoprotein amine dehydrogenase"/>
    <property type="match status" value="1"/>
</dbReference>
<name>A0A835YIA8_9STRA</name>
<dbReference type="OrthoDB" id="1068471at2759"/>
<evidence type="ECO:0000313" key="2">
    <source>
        <dbReference type="EMBL" id="KAG5175041.1"/>
    </source>
</evidence>
<comment type="caution">
    <text evidence="2">The sequence shown here is derived from an EMBL/GenBank/DDBJ whole genome shotgun (WGS) entry which is preliminary data.</text>
</comment>
<sequence length="733" mass="79110">MLFAQLASCVGLEQLRADFPEADEAGLGLKEFVACLRKHLGPSAQEDEAGFLSCALEDEAGFPPSALEDEAGFLSEARDEDEAGFLSEARDVFQQMDVRGDGSVSWEDFSSYFLLLDLADGGGAAIPRASRYLHYAAHLGFGEYAGRGFESPVHSFTWLPQPIGKVAIVEQGNEVVHVASHGGAEARAVVHVASHGGAEARAALEGARAGALYTRTDACREGFALRHDTAYRPHRVHAVTCVDDKLHHDTAYRPHRVRAVTCLDDKVMMTVMMLSEAVVVVVMLNEEDIILTSSSINDEAHFITHWDAPTGQERLSSDQYSPVLVQREEERLSSDQYSPALVQRDEERLSSDHYFPVLVQREQVNSPQRVLHWSGPMCQLFSGGERHGFMLGWLLQPLRCTLRVQLHSMASHRHGIAEQRRPDDAGPSVTALSPFHSDEPLFLTRLMDLSGVGEAITRLMDLSGVGELCAHHLASASADGTLAMWGGPTSTDLEGFGGEGARRAVQLVHAHERGIKFTDLEGFGGEGARRAVQLVHAHERGIKAVQLVHAHEQGIKVMEQSEAHGLIFTAGVFTGAAETSQDVRVWRKDSALGVNRWLAKSLKGHAVQVVGIACAEGNTHLVVGIACPEGDTHLVVGIACPEGDTHLVSADRSGVLLCWSLPALELQQRFCRSDKSPLTGSALTSLVALPGLGERPPMQSFSCSDMSPLTGSALTSLVALPGLGDPVSTFVNP</sequence>
<dbReference type="SUPFAM" id="SSF47473">
    <property type="entry name" value="EF-hand"/>
    <property type="match status" value="1"/>
</dbReference>
<proteinExistence type="predicted"/>
<dbReference type="Proteomes" id="UP000664859">
    <property type="component" value="Unassembled WGS sequence"/>
</dbReference>
<gene>
    <name evidence="2" type="ORF">JKP88DRAFT_283948</name>
</gene>
<dbReference type="AlphaFoldDB" id="A0A835YIA8"/>
<dbReference type="InterPro" id="IPR036322">
    <property type="entry name" value="WD40_repeat_dom_sf"/>
</dbReference>